<comment type="caution">
    <text evidence="1">The sequence shown here is derived from an EMBL/GenBank/DDBJ whole genome shotgun (WGS) entry which is preliminary data.</text>
</comment>
<dbReference type="Proteomes" id="UP000242972">
    <property type="component" value="Unassembled WGS sequence"/>
</dbReference>
<dbReference type="EMBL" id="PXYW01000001">
    <property type="protein sequence ID" value="PSR35485.1"/>
    <property type="molecule type" value="Genomic_DNA"/>
</dbReference>
<protein>
    <submittedName>
        <fullName evidence="1">Transposase</fullName>
    </submittedName>
</protein>
<proteinExistence type="predicted"/>
<gene>
    <name evidence="1" type="ORF">C7B46_00395</name>
</gene>
<organism evidence="1 2">
    <name type="scientific">Sulfobacillus benefaciens</name>
    <dbReference type="NCBI Taxonomy" id="453960"/>
    <lineage>
        <taxon>Bacteria</taxon>
        <taxon>Bacillati</taxon>
        <taxon>Bacillota</taxon>
        <taxon>Clostridia</taxon>
        <taxon>Eubacteriales</taxon>
        <taxon>Clostridiales Family XVII. Incertae Sedis</taxon>
        <taxon>Sulfobacillus</taxon>
    </lineage>
</organism>
<sequence>MQYIEQEESYTSKASAFDGDEIPVWNGTLKEGQIRGNWVTRGLHRTRDDRTLNGDVNGAANIQRKSNHRLHGERVPRGLLDNPMRVKLP</sequence>
<reference evidence="1 2" key="1">
    <citation type="journal article" date="2014" name="BMC Genomics">
        <title>Comparison of environmental and isolate Sulfobacillus genomes reveals diverse carbon, sulfur, nitrogen, and hydrogen metabolisms.</title>
        <authorList>
            <person name="Justice N.B."/>
            <person name="Norman A."/>
            <person name="Brown C.T."/>
            <person name="Singh A."/>
            <person name="Thomas B.C."/>
            <person name="Banfield J.F."/>
        </authorList>
    </citation>
    <scope>NUCLEOTIDE SEQUENCE [LARGE SCALE GENOMIC DNA]</scope>
    <source>
        <strain evidence="1">AMDSBA4</strain>
    </source>
</reference>
<evidence type="ECO:0000313" key="1">
    <source>
        <dbReference type="EMBL" id="PSR35485.1"/>
    </source>
</evidence>
<accession>A0A2T2XLW0</accession>
<name>A0A2T2XLW0_9FIRM</name>
<dbReference type="AlphaFoldDB" id="A0A2T2XLW0"/>
<evidence type="ECO:0000313" key="2">
    <source>
        <dbReference type="Proteomes" id="UP000242972"/>
    </source>
</evidence>